<organism evidence="8 9">
    <name type="scientific">Roseivirga pacifica</name>
    <dbReference type="NCBI Taxonomy" id="1267423"/>
    <lineage>
        <taxon>Bacteria</taxon>
        <taxon>Pseudomonadati</taxon>
        <taxon>Bacteroidota</taxon>
        <taxon>Cytophagia</taxon>
        <taxon>Cytophagales</taxon>
        <taxon>Roseivirgaceae</taxon>
        <taxon>Roseivirga</taxon>
    </lineage>
</organism>
<keyword evidence="3 5" id="KW-0378">Hydrolase</keyword>
<dbReference type="NCBIfam" id="TIGR04183">
    <property type="entry name" value="Por_Secre_tail"/>
    <property type="match status" value="1"/>
</dbReference>
<reference evidence="9" key="1">
    <citation type="submission" date="2016-10" db="EMBL/GenBank/DDBJ databases">
        <authorList>
            <person name="Varghese N."/>
            <person name="Submissions S."/>
        </authorList>
    </citation>
    <scope>NUCLEOTIDE SEQUENCE [LARGE SCALE GENOMIC DNA]</scope>
    <source>
        <strain evidence="9">CGMCC 1.12402</strain>
    </source>
</reference>
<proteinExistence type="inferred from homology"/>
<feature type="active site" description="Charge relay system" evidence="5">
    <location>
        <position position="394"/>
    </location>
</feature>
<dbReference type="PIRSF" id="PIRSF037903">
    <property type="entry name" value="Subtilisin_rel_GFO_2223"/>
    <property type="match status" value="1"/>
</dbReference>
<dbReference type="GO" id="GO:0004252">
    <property type="term" value="F:serine-type endopeptidase activity"/>
    <property type="evidence" value="ECO:0007669"/>
    <property type="project" value="UniProtKB-UniRule"/>
</dbReference>
<keyword evidence="2 5" id="KW-0645">Protease</keyword>
<evidence type="ECO:0000256" key="2">
    <source>
        <dbReference type="ARBA" id="ARBA00022670"/>
    </source>
</evidence>
<evidence type="ECO:0000256" key="5">
    <source>
        <dbReference type="PROSITE-ProRule" id="PRU01240"/>
    </source>
</evidence>
<protein>
    <submittedName>
        <fullName evidence="8">Por secretion system C-terminal sorting domain-containing protein</fullName>
    </submittedName>
</protein>
<dbReference type="EMBL" id="FOIR01000002">
    <property type="protein sequence ID" value="SEW24026.1"/>
    <property type="molecule type" value="Genomic_DNA"/>
</dbReference>
<evidence type="ECO:0000256" key="4">
    <source>
        <dbReference type="ARBA" id="ARBA00022825"/>
    </source>
</evidence>
<evidence type="ECO:0000256" key="1">
    <source>
        <dbReference type="ARBA" id="ARBA00011073"/>
    </source>
</evidence>
<accession>A0A1I0QB16</accession>
<dbReference type="STRING" id="1267423.SAMN05216290_2161"/>
<dbReference type="InterPro" id="IPR026444">
    <property type="entry name" value="Secre_tail"/>
</dbReference>
<dbReference type="Pfam" id="PF00082">
    <property type="entry name" value="Peptidase_S8"/>
    <property type="match status" value="1"/>
</dbReference>
<feature type="active site" description="Charge relay system" evidence="5">
    <location>
        <position position="218"/>
    </location>
</feature>
<dbReference type="InterPro" id="IPR017317">
    <property type="entry name" value="Pept_S8_subtilisin_bacteroid-2"/>
</dbReference>
<name>A0A1I0QB16_9BACT</name>
<evidence type="ECO:0000256" key="3">
    <source>
        <dbReference type="ARBA" id="ARBA00022801"/>
    </source>
</evidence>
<dbReference type="InterPro" id="IPR015500">
    <property type="entry name" value="Peptidase_S8_subtilisin-rel"/>
</dbReference>
<dbReference type="InterPro" id="IPR050131">
    <property type="entry name" value="Peptidase_S8_subtilisin-like"/>
</dbReference>
<comment type="similarity">
    <text evidence="1 5">Belongs to the peptidase S8 family.</text>
</comment>
<dbReference type="InterPro" id="IPR036852">
    <property type="entry name" value="Peptidase_S8/S53_dom_sf"/>
</dbReference>
<dbReference type="PRINTS" id="PR00723">
    <property type="entry name" value="SUBTILISIN"/>
</dbReference>
<evidence type="ECO:0000313" key="8">
    <source>
        <dbReference type="EMBL" id="SEW24026.1"/>
    </source>
</evidence>
<evidence type="ECO:0000259" key="7">
    <source>
        <dbReference type="Pfam" id="PF18962"/>
    </source>
</evidence>
<dbReference type="GO" id="GO:0006508">
    <property type="term" value="P:proteolysis"/>
    <property type="evidence" value="ECO:0007669"/>
    <property type="project" value="UniProtKB-KW"/>
</dbReference>
<dbReference type="SUPFAM" id="SSF52743">
    <property type="entry name" value="Subtilisin-like"/>
    <property type="match status" value="1"/>
</dbReference>
<keyword evidence="9" id="KW-1185">Reference proteome</keyword>
<evidence type="ECO:0000313" key="9">
    <source>
        <dbReference type="Proteomes" id="UP000199437"/>
    </source>
</evidence>
<sequence length="542" mass="58695">MVIFMMWKKTSIVLMLLFLCFGLNGQHRFMVFFADKTNTPYSINTPEAFLSERAIQRRSKQGISITNTDLPVDPNYVAGVASLDAETYFTTKWMNGLLIQADSSVLPLIEALPYVTKVELVAPNTLLSKSADETPSQSETVSTAASSNITASQLEMLGINRMHQDGFRGEGILIGVFDSGFENYRQIDEFAHLVADNRVLYTRDFTTNAFQVENSQTHGTRVLSAIAGNSETYIGSAPNANYILSVTEAPQEYRIEEYNWVFAAEMADSAGVDIIQTSLGYTEFDDETMDYSPSDMDGETAVISKAAQLAADKGILLITSAGNLGNTAWQIISAPADVADVIAVGGINQAGFKANTSSIGPSADNRIKPEVVALGVSTALVASNGAYVYQNGTSFAAPIVSGFAAGLWQAYPELTAAELRTLIRNSANISDEPNNLFGYGVPSYTEAKELMKPLNLKTGEIRVFPNPVSGQDFVTIALDDEFAGALELAVANVRGETIQQLDFGNGIANNRLEINLEGMPSGLYFIRINSNGRQVTKKLMIN</sequence>
<gene>
    <name evidence="8" type="ORF">SAMN05216290_2161</name>
</gene>
<dbReference type="PANTHER" id="PTHR43806">
    <property type="entry name" value="PEPTIDASE S8"/>
    <property type="match status" value="1"/>
</dbReference>
<feature type="active site" description="Charge relay system" evidence="5">
    <location>
        <position position="178"/>
    </location>
</feature>
<dbReference type="PROSITE" id="PS00138">
    <property type="entry name" value="SUBTILASE_SER"/>
    <property type="match status" value="1"/>
</dbReference>
<feature type="domain" description="Peptidase S8/S53" evidence="6">
    <location>
        <begin position="169"/>
        <end position="440"/>
    </location>
</feature>
<dbReference type="AlphaFoldDB" id="A0A1I0QB16"/>
<dbReference type="Gene3D" id="3.40.50.200">
    <property type="entry name" value="Peptidase S8/S53 domain"/>
    <property type="match status" value="1"/>
</dbReference>
<feature type="domain" description="Secretion system C-terminal sorting" evidence="7">
    <location>
        <begin position="463"/>
        <end position="541"/>
    </location>
</feature>
<dbReference type="PANTHER" id="PTHR43806:SF67">
    <property type="entry name" value="EGF-LIKE DOMAIN-CONTAINING PROTEIN"/>
    <property type="match status" value="1"/>
</dbReference>
<dbReference type="Proteomes" id="UP000199437">
    <property type="component" value="Unassembled WGS sequence"/>
</dbReference>
<dbReference type="InterPro" id="IPR023828">
    <property type="entry name" value="Peptidase_S8_Ser-AS"/>
</dbReference>
<dbReference type="Pfam" id="PF18962">
    <property type="entry name" value="Por_Secre_tail"/>
    <property type="match status" value="1"/>
</dbReference>
<evidence type="ECO:0000259" key="6">
    <source>
        <dbReference type="Pfam" id="PF00082"/>
    </source>
</evidence>
<dbReference type="PROSITE" id="PS51892">
    <property type="entry name" value="SUBTILASE"/>
    <property type="match status" value="1"/>
</dbReference>
<dbReference type="InterPro" id="IPR000209">
    <property type="entry name" value="Peptidase_S8/S53_dom"/>
</dbReference>
<keyword evidence="4 5" id="KW-0720">Serine protease</keyword>